<keyword evidence="2" id="KW-1185">Reference proteome</keyword>
<name>A0A0F7RX28_9BASI</name>
<reference evidence="2" key="1">
    <citation type="submission" date="2014-06" db="EMBL/GenBank/DDBJ databases">
        <authorList>
            <person name="Berkman P.J."/>
        </authorList>
    </citation>
    <scope>NUCLEOTIDE SEQUENCE [LARGE SCALE GENOMIC DNA]</scope>
</reference>
<sequence>MCTADVLAVVNCSNRNVALDACLMQLPLPPHIDVWAILSAINPFRGTTSGAGKQ</sequence>
<evidence type="ECO:0000313" key="1">
    <source>
        <dbReference type="EMBL" id="CDS01561.1"/>
    </source>
</evidence>
<organism evidence="1 2">
    <name type="scientific">Sporisorium scitamineum</name>
    <dbReference type="NCBI Taxonomy" id="49012"/>
    <lineage>
        <taxon>Eukaryota</taxon>
        <taxon>Fungi</taxon>
        <taxon>Dikarya</taxon>
        <taxon>Basidiomycota</taxon>
        <taxon>Ustilaginomycotina</taxon>
        <taxon>Ustilaginomycetes</taxon>
        <taxon>Ustilaginales</taxon>
        <taxon>Ustilaginaceae</taxon>
        <taxon>Sporisorium</taxon>
    </lineage>
</organism>
<accession>A0A0F7RX28</accession>
<protein>
    <submittedName>
        <fullName evidence="1">Uncharacterized protein</fullName>
    </submittedName>
</protein>
<evidence type="ECO:0000313" key="2">
    <source>
        <dbReference type="Proteomes" id="UP000242770"/>
    </source>
</evidence>
<dbReference type="InterPro" id="IPR046346">
    <property type="entry name" value="Aminoacid_DH-like_N_sf"/>
</dbReference>
<dbReference type="SUPFAM" id="SSF53223">
    <property type="entry name" value="Aminoacid dehydrogenase-like, N-terminal domain"/>
    <property type="match status" value="1"/>
</dbReference>
<dbReference type="Proteomes" id="UP000242770">
    <property type="component" value="Unassembled WGS sequence"/>
</dbReference>
<dbReference type="AlphaFoldDB" id="A0A0F7RX28"/>
<dbReference type="EMBL" id="CCFA01004147">
    <property type="protein sequence ID" value="CDS01561.1"/>
    <property type="molecule type" value="Genomic_DNA"/>
</dbReference>
<gene>
    <name evidence="1" type="primary">SSCI69340.1</name>
</gene>
<proteinExistence type="predicted"/>